<feature type="chain" id="PRO_5039448547" evidence="2">
    <location>
        <begin position="20"/>
        <end position="540"/>
    </location>
</feature>
<dbReference type="PANTHER" id="PTHR30290:SF38">
    <property type="entry name" value="D,D-DIPEPTIDE-BINDING PERIPLASMIC PROTEIN DDPA-RELATED"/>
    <property type="match status" value="1"/>
</dbReference>
<dbReference type="Gene3D" id="3.10.105.10">
    <property type="entry name" value="Dipeptide-binding Protein, Domain 3"/>
    <property type="match status" value="1"/>
</dbReference>
<proteinExistence type="predicted"/>
<dbReference type="EMBL" id="LWGR01000004">
    <property type="protein sequence ID" value="KZM75126.1"/>
    <property type="molecule type" value="Genomic_DNA"/>
</dbReference>
<gene>
    <name evidence="4" type="ORF">AWN90_21445</name>
</gene>
<dbReference type="InterPro" id="IPR000914">
    <property type="entry name" value="SBP_5_dom"/>
</dbReference>
<dbReference type="AlphaFoldDB" id="A0A164P4Y9"/>
<comment type="caution">
    <text evidence="4">The sequence shown here is derived from an EMBL/GenBank/DDBJ whole genome shotgun (WGS) entry which is preliminary data.</text>
</comment>
<accession>A0A164P4Y9</accession>
<dbReference type="SUPFAM" id="SSF53850">
    <property type="entry name" value="Periplasmic binding protein-like II"/>
    <property type="match status" value="1"/>
</dbReference>
<dbReference type="InterPro" id="IPR030678">
    <property type="entry name" value="Peptide/Ni-bd"/>
</dbReference>
<dbReference type="GO" id="GO:1904680">
    <property type="term" value="F:peptide transmembrane transporter activity"/>
    <property type="evidence" value="ECO:0007669"/>
    <property type="project" value="TreeGrafter"/>
</dbReference>
<feature type="domain" description="Solute-binding protein family 5" evidence="3">
    <location>
        <begin position="92"/>
        <end position="457"/>
    </location>
</feature>
<dbReference type="InterPro" id="IPR039424">
    <property type="entry name" value="SBP_5"/>
</dbReference>
<evidence type="ECO:0000256" key="1">
    <source>
        <dbReference type="ARBA" id="ARBA00022729"/>
    </source>
</evidence>
<dbReference type="GO" id="GO:0043190">
    <property type="term" value="C:ATP-binding cassette (ABC) transporter complex"/>
    <property type="evidence" value="ECO:0007669"/>
    <property type="project" value="InterPro"/>
</dbReference>
<dbReference type="GO" id="GO:0042597">
    <property type="term" value="C:periplasmic space"/>
    <property type="evidence" value="ECO:0007669"/>
    <property type="project" value="UniProtKB-ARBA"/>
</dbReference>
<dbReference type="GO" id="GO:0015833">
    <property type="term" value="P:peptide transport"/>
    <property type="evidence" value="ECO:0007669"/>
    <property type="project" value="TreeGrafter"/>
</dbReference>
<dbReference type="STRING" id="455432.AWN90_21445"/>
<dbReference type="Gene3D" id="3.40.190.10">
    <property type="entry name" value="Periplasmic binding protein-like II"/>
    <property type="match status" value="1"/>
</dbReference>
<keyword evidence="5" id="KW-1185">Reference proteome</keyword>
<dbReference type="PIRSF" id="PIRSF002741">
    <property type="entry name" value="MppA"/>
    <property type="match status" value="1"/>
</dbReference>
<reference evidence="4 5" key="1">
    <citation type="submission" date="2016-04" db="EMBL/GenBank/DDBJ databases">
        <authorList>
            <person name="Evans L.H."/>
            <person name="Alamgir A."/>
            <person name="Owens N."/>
            <person name="Weber N.D."/>
            <person name="Virtaneva K."/>
            <person name="Barbian K."/>
            <person name="Babar A."/>
            <person name="Rosenke K."/>
        </authorList>
    </citation>
    <scope>NUCLEOTIDE SEQUENCE [LARGE SCALE GENOMIC DNA]</scope>
    <source>
        <strain evidence="4 5">IFM 0406</strain>
    </source>
</reference>
<dbReference type="Proteomes" id="UP000076512">
    <property type="component" value="Unassembled WGS sequence"/>
</dbReference>
<keyword evidence="1 2" id="KW-0732">Signal</keyword>
<dbReference type="Pfam" id="PF00496">
    <property type="entry name" value="SBP_bac_5"/>
    <property type="match status" value="1"/>
</dbReference>
<evidence type="ECO:0000256" key="2">
    <source>
        <dbReference type="SAM" id="SignalP"/>
    </source>
</evidence>
<feature type="signal peptide" evidence="2">
    <location>
        <begin position="1"/>
        <end position="19"/>
    </location>
</feature>
<protein>
    <submittedName>
        <fullName evidence="4">ABC transporter substrate-binding protein</fullName>
    </submittedName>
</protein>
<dbReference type="OrthoDB" id="9796817at2"/>
<dbReference type="PROSITE" id="PS51257">
    <property type="entry name" value="PROKAR_LIPOPROTEIN"/>
    <property type="match status" value="1"/>
</dbReference>
<sequence>MIVRFARMAVLGVVVAALAACSPVQHSTATYKHVDDFGTPVGTRQVRQGGDLIMGLSSEPDQLDPTTSTSLYTRYVMSSICEKLYDIDSSGKLVPQLATALPAISPDGLTVTVPVRTGVRFADGTSFDAAAVQTSLQRHYSMKTSQRKSEMGPIESITTADPTHVVLRFKTPFAPITAALADRAGMIMSPTALQQEGDSFGDHPVCVGPFKFVKRIPQTSIVVARDPMYYDAQHVHLDTISYRIMSDANIRAANLRSGDVQVADTISPQDVDALVKDPKLHLLQSESLGFQGLTINIGNVDGVGKPTKQIDTPLAKDPRVRLAFSLSIDRQALANTVFNNWYEPACTPIAPQTPFATPATTACPPFDPQRARQLLADAGVPTPYPVVLQVATTQDYLRYAQALQASVAQGGFDLKIVPVEYSTLLDMQKRGNFEALLLGWSGRLDPDANIARFLISGSGGNYGGYSSPALDDLLTRAARTTDTAQRDDLYGQAVKIIQQDNPYIYTYRPRLLTVQSTKVTGIEVYPDGVVRLGKAAFAAD</sequence>
<evidence type="ECO:0000313" key="4">
    <source>
        <dbReference type="EMBL" id="KZM75126.1"/>
    </source>
</evidence>
<evidence type="ECO:0000259" key="3">
    <source>
        <dbReference type="Pfam" id="PF00496"/>
    </source>
</evidence>
<name>A0A164P4Y9_9NOCA</name>
<evidence type="ECO:0000313" key="5">
    <source>
        <dbReference type="Proteomes" id="UP000076512"/>
    </source>
</evidence>
<dbReference type="Gene3D" id="3.90.76.10">
    <property type="entry name" value="Dipeptide-binding Protein, Domain 1"/>
    <property type="match status" value="1"/>
</dbReference>
<organism evidence="4 5">
    <name type="scientific">Nocardia terpenica</name>
    <dbReference type="NCBI Taxonomy" id="455432"/>
    <lineage>
        <taxon>Bacteria</taxon>
        <taxon>Bacillati</taxon>
        <taxon>Actinomycetota</taxon>
        <taxon>Actinomycetes</taxon>
        <taxon>Mycobacteriales</taxon>
        <taxon>Nocardiaceae</taxon>
        <taxon>Nocardia</taxon>
    </lineage>
</organism>
<dbReference type="PANTHER" id="PTHR30290">
    <property type="entry name" value="PERIPLASMIC BINDING COMPONENT OF ABC TRANSPORTER"/>
    <property type="match status" value="1"/>
</dbReference>
<dbReference type="RefSeq" id="WP_067585981.1">
    <property type="nucleotide sequence ID" value="NZ_JABMCZ010000005.1"/>
</dbReference>